<name>A0A6G0ZQK7_APHCR</name>
<dbReference type="InterPro" id="IPR035976">
    <property type="entry name" value="Sushi/SCR/CCP_sf"/>
</dbReference>
<feature type="domain" description="Sushi" evidence="3">
    <location>
        <begin position="1"/>
        <end position="50"/>
    </location>
</feature>
<evidence type="ECO:0000313" key="4">
    <source>
        <dbReference type="EMBL" id="KAF0773851.1"/>
    </source>
</evidence>
<dbReference type="Gene3D" id="2.10.70.10">
    <property type="entry name" value="Complement Module, domain 1"/>
    <property type="match status" value="1"/>
</dbReference>
<keyword evidence="5" id="KW-1185">Reference proteome</keyword>
<dbReference type="CDD" id="cd00033">
    <property type="entry name" value="CCP"/>
    <property type="match status" value="1"/>
</dbReference>
<protein>
    <submittedName>
        <fullName evidence="4">Locomotion-related protein Hikaru genki</fullName>
    </submittedName>
</protein>
<keyword evidence="2" id="KW-0768">Sushi</keyword>
<accession>A0A6G0ZQK7</accession>
<dbReference type="Proteomes" id="UP000478052">
    <property type="component" value="Unassembled WGS sequence"/>
</dbReference>
<dbReference type="SUPFAM" id="SSF57535">
    <property type="entry name" value="Complement control module/SCR domain"/>
    <property type="match status" value="1"/>
</dbReference>
<dbReference type="InterPro" id="IPR000436">
    <property type="entry name" value="Sushi_SCR_CCP_dom"/>
</dbReference>
<reference evidence="4 5" key="1">
    <citation type="submission" date="2019-08" db="EMBL/GenBank/DDBJ databases">
        <title>Whole genome of Aphis craccivora.</title>
        <authorList>
            <person name="Voronova N.V."/>
            <person name="Shulinski R.S."/>
            <person name="Bandarenka Y.V."/>
            <person name="Zhorov D.G."/>
            <person name="Warner D."/>
        </authorList>
    </citation>
    <scope>NUCLEOTIDE SEQUENCE [LARGE SCALE GENOMIC DNA]</scope>
    <source>
        <strain evidence="4">180601</strain>
        <tissue evidence="4">Whole Body</tissue>
    </source>
</reference>
<dbReference type="AlphaFoldDB" id="A0A6G0ZQK7"/>
<evidence type="ECO:0000256" key="2">
    <source>
        <dbReference type="PROSITE-ProRule" id="PRU00302"/>
    </source>
</evidence>
<dbReference type="EMBL" id="VUJU01000025">
    <property type="protein sequence ID" value="KAF0773851.1"/>
    <property type="molecule type" value="Genomic_DNA"/>
</dbReference>
<organism evidence="4 5">
    <name type="scientific">Aphis craccivora</name>
    <name type="common">Cowpea aphid</name>
    <dbReference type="NCBI Taxonomy" id="307492"/>
    <lineage>
        <taxon>Eukaryota</taxon>
        <taxon>Metazoa</taxon>
        <taxon>Ecdysozoa</taxon>
        <taxon>Arthropoda</taxon>
        <taxon>Hexapoda</taxon>
        <taxon>Insecta</taxon>
        <taxon>Pterygota</taxon>
        <taxon>Neoptera</taxon>
        <taxon>Paraneoptera</taxon>
        <taxon>Hemiptera</taxon>
        <taxon>Sternorrhyncha</taxon>
        <taxon>Aphidomorpha</taxon>
        <taxon>Aphidoidea</taxon>
        <taxon>Aphididae</taxon>
        <taxon>Aphidini</taxon>
        <taxon>Aphis</taxon>
        <taxon>Aphis</taxon>
    </lineage>
</organism>
<comment type="caution">
    <text evidence="2">Lacks conserved residue(s) required for the propagation of feature annotation.</text>
</comment>
<dbReference type="OrthoDB" id="6127264at2759"/>
<evidence type="ECO:0000256" key="1">
    <source>
        <dbReference type="ARBA" id="ARBA00023157"/>
    </source>
</evidence>
<sequence length="149" mass="16407">MLIEFNTTIPHNSTISARCQEPIGTYKLSGPSVLNCSNGVWSSPIPKCQPTTLFTNYSENSPPTILVRVPSGSAAVDQNGGLVVFPGSILHLECLHLRRHGDPEWTWTSEAETYLTGILRLIIILKLWKIDSMVISQDRAFMLILTGIG</sequence>
<gene>
    <name evidence="4" type="ORF">FWK35_00003103</name>
</gene>
<dbReference type="PROSITE" id="PS50923">
    <property type="entry name" value="SUSHI"/>
    <property type="match status" value="1"/>
</dbReference>
<evidence type="ECO:0000259" key="3">
    <source>
        <dbReference type="PROSITE" id="PS50923"/>
    </source>
</evidence>
<keyword evidence="1" id="KW-1015">Disulfide bond</keyword>
<evidence type="ECO:0000313" key="5">
    <source>
        <dbReference type="Proteomes" id="UP000478052"/>
    </source>
</evidence>
<proteinExistence type="predicted"/>
<comment type="caution">
    <text evidence="4">The sequence shown here is derived from an EMBL/GenBank/DDBJ whole genome shotgun (WGS) entry which is preliminary data.</text>
</comment>